<dbReference type="CDD" id="cd08414">
    <property type="entry name" value="PBP2_LTTR_aromatics_like"/>
    <property type="match status" value="1"/>
</dbReference>
<evidence type="ECO:0000313" key="8">
    <source>
        <dbReference type="Proteomes" id="UP000244755"/>
    </source>
</evidence>
<evidence type="ECO:0000256" key="1">
    <source>
        <dbReference type="ARBA" id="ARBA00009437"/>
    </source>
</evidence>
<keyword evidence="4" id="KW-0804">Transcription</keyword>
<feature type="domain" description="LysR substrate-binding" evidence="6">
    <location>
        <begin position="90"/>
        <end position="292"/>
    </location>
</feature>
<name>A0A2R4WW66_9HYPH</name>
<dbReference type="SUPFAM" id="SSF53850">
    <property type="entry name" value="Periplasmic binding protein-like II"/>
    <property type="match status" value="1"/>
</dbReference>
<evidence type="ECO:0000256" key="2">
    <source>
        <dbReference type="ARBA" id="ARBA00023015"/>
    </source>
</evidence>
<reference evidence="7 8" key="1">
    <citation type="submission" date="2018-04" db="EMBL/GenBank/DDBJ databases">
        <title>Methylobacterium sp. PR1016A genome.</title>
        <authorList>
            <person name="Park W."/>
        </authorList>
    </citation>
    <scope>NUCLEOTIDE SEQUENCE [LARGE SCALE GENOMIC DNA]</scope>
    <source>
        <strain evidence="7 8">PR1016A</strain>
    </source>
</reference>
<comment type="similarity">
    <text evidence="1">Belongs to the LysR transcriptional regulatory family.</text>
</comment>
<evidence type="ECO:0000256" key="3">
    <source>
        <dbReference type="ARBA" id="ARBA00023125"/>
    </source>
</evidence>
<sequence length="299" mass="32603">MSGASVFIIFLAVLLIAARLLLRPERRPPVPASEKAEGIPRSDRPVGTRPTTFEPSKNRRFLKLSAPSGGPQKRLSHSLRDACSHFTGGSTSASLRIGLDASLSYGPLRNVLARLQKTEAAIDVRFVEGDGDDIADQVARGTIDVAFIQERVDKASIVSEHCWNETIVVALPEGHRLAGHHALRREALRCETFLMAIDETRVIRTANEIATILEGRPRLIIPTQVHRDTLMHLVGLGFGIALTRSCALGVYYPGVIYRPISAPEPHAAVYAIWRPETLSPEASVLLAYAQAEGRQGAVE</sequence>
<protein>
    <recommendedName>
        <fullName evidence="6">LysR substrate-binding domain-containing protein</fullName>
    </recommendedName>
</protein>
<dbReference type="Gene3D" id="3.40.190.10">
    <property type="entry name" value="Periplasmic binding protein-like II"/>
    <property type="match status" value="2"/>
</dbReference>
<proteinExistence type="inferred from homology"/>
<keyword evidence="3" id="KW-0238">DNA-binding</keyword>
<feature type="region of interest" description="Disordered" evidence="5">
    <location>
        <begin position="28"/>
        <end position="76"/>
    </location>
</feature>
<organism evidence="7 8">
    <name type="scientific">Methylobacterium currus</name>
    <dbReference type="NCBI Taxonomy" id="2051553"/>
    <lineage>
        <taxon>Bacteria</taxon>
        <taxon>Pseudomonadati</taxon>
        <taxon>Pseudomonadota</taxon>
        <taxon>Alphaproteobacteria</taxon>
        <taxon>Hyphomicrobiales</taxon>
        <taxon>Methylobacteriaceae</taxon>
        <taxon>Methylobacterium</taxon>
    </lineage>
</organism>
<evidence type="ECO:0000256" key="4">
    <source>
        <dbReference type="ARBA" id="ARBA00023163"/>
    </source>
</evidence>
<evidence type="ECO:0000259" key="6">
    <source>
        <dbReference type="Pfam" id="PF03466"/>
    </source>
</evidence>
<dbReference type="GO" id="GO:0032993">
    <property type="term" value="C:protein-DNA complex"/>
    <property type="evidence" value="ECO:0007669"/>
    <property type="project" value="TreeGrafter"/>
</dbReference>
<accession>A0A2R4WW66</accession>
<evidence type="ECO:0000256" key="5">
    <source>
        <dbReference type="SAM" id="MobiDB-lite"/>
    </source>
</evidence>
<dbReference type="PANTHER" id="PTHR30346:SF0">
    <property type="entry name" value="HCA OPERON TRANSCRIPTIONAL ACTIVATOR HCAR"/>
    <property type="match status" value="1"/>
</dbReference>
<dbReference type="AlphaFoldDB" id="A0A2R4WW66"/>
<dbReference type="EMBL" id="CP028844">
    <property type="protein sequence ID" value="AWB25777.1"/>
    <property type="molecule type" value="Genomic_DNA"/>
</dbReference>
<dbReference type="InterPro" id="IPR005119">
    <property type="entry name" value="LysR_subst-bd"/>
</dbReference>
<keyword evidence="2" id="KW-0805">Transcription regulation</keyword>
<dbReference type="GO" id="GO:0003677">
    <property type="term" value="F:DNA binding"/>
    <property type="evidence" value="ECO:0007669"/>
    <property type="project" value="UniProtKB-KW"/>
</dbReference>
<keyword evidence="8" id="KW-1185">Reference proteome</keyword>
<dbReference type="OrthoDB" id="9811588at2"/>
<dbReference type="GO" id="GO:0003700">
    <property type="term" value="F:DNA-binding transcription factor activity"/>
    <property type="evidence" value="ECO:0007669"/>
    <property type="project" value="TreeGrafter"/>
</dbReference>
<gene>
    <name evidence="7" type="ORF">DA075_33655</name>
</gene>
<feature type="compositionally biased region" description="Basic and acidic residues" evidence="5">
    <location>
        <begin position="28"/>
        <end position="46"/>
    </location>
</feature>
<dbReference type="RefSeq" id="WP_099957412.1">
    <property type="nucleotide sequence ID" value="NZ_CP028844.1"/>
</dbReference>
<evidence type="ECO:0000313" key="7">
    <source>
        <dbReference type="EMBL" id="AWB25777.1"/>
    </source>
</evidence>
<dbReference type="PANTHER" id="PTHR30346">
    <property type="entry name" value="TRANSCRIPTIONAL DUAL REGULATOR HCAR-RELATED"/>
    <property type="match status" value="1"/>
</dbReference>
<dbReference type="Pfam" id="PF03466">
    <property type="entry name" value="LysR_substrate"/>
    <property type="match status" value="1"/>
</dbReference>
<dbReference type="KEGG" id="mee:DA075_33655"/>
<dbReference type="Proteomes" id="UP000244755">
    <property type="component" value="Chromosome 2"/>
</dbReference>